<dbReference type="STRING" id="156889.Mmc1_1182"/>
<sequence length="330" mass="37215">MVNPWELYDQLLEQARLAAGEALVAEVIMGPVWTVVRTDDGGMGLAMSPATATRTLPWSGTLRGRPIVELIEWVKSWNFHEAAVGMAALNAALGIPMDWAREATPLMTPGSANLAVFDHFRHHLVDKKVVVVGRYPGLERFTENHNWHVLEREPNAADLPDTACEYVLPQADWVFLTASALVNKSLPRLLTLSRHAVTVLMGPTLPWWRDWCHYGVDFLAGVRIADDKSVRHTAAEGGGVRIFEKGARYHLVDVGQGAMATLKEEIAQRYQHRDQLKQAMEQWYAGPGPKGRFPQWQALQQMDSELSELDRRYKRQWDARHLSHPPARHS</sequence>
<keyword evidence="4" id="KW-1185">Reference proteome</keyword>
<feature type="domain" description="DUF4213" evidence="2">
    <location>
        <begin position="17"/>
        <end position="92"/>
    </location>
</feature>
<dbReference type="RefSeq" id="WP_011712848.1">
    <property type="nucleotide sequence ID" value="NC_008576.1"/>
</dbReference>
<protein>
    <recommendedName>
        <fullName evidence="5">Heavy-metal chelation domain-containing protein</fullName>
    </recommendedName>
</protein>
<name>A0L6V0_MAGMM</name>
<evidence type="ECO:0000313" key="4">
    <source>
        <dbReference type="Proteomes" id="UP000002586"/>
    </source>
</evidence>
<dbReference type="Proteomes" id="UP000002586">
    <property type="component" value="Chromosome"/>
</dbReference>
<dbReference type="EMBL" id="CP000471">
    <property type="protein sequence ID" value="ABK43693.1"/>
    <property type="molecule type" value="Genomic_DNA"/>
</dbReference>
<dbReference type="Gene3D" id="3.40.50.11590">
    <property type="match status" value="1"/>
</dbReference>
<dbReference type="Gene3D" id="3.30.390.100">
    <property type="match status" value="1"/>
</dbReference>
<dbReference type="Pfam" id="PF13938">
    <property type="entry name" value="DUF4213"/>
    <property type="match status" value="1"/>
</dbReference>
<dbReference type="HOGENOM" id="CLU_076326_0_0_5"/>
<evidence type="ECO:0000313" key="3">
    <source>
        <dbReference type="EMBL" id="ABK43693.1"/>
    </source>
</evidence>
<dbReference type="InterPro" id="IPR025251">
    <property type="entry name" value="DUF4213"/>
</dbReference>
<reference evidence="3 4" key="2">
    <citation type="journal article" date="2012" name="Int. J. Syst. Evol. Microbiol.">
        <title>Magnetococcus marinus gen. nov., sp. nov., a marine, magnetotactic bacterium that represents a novel lineage (Magnetococcaceae fam. nov.; Magnetococcales ord. nov.) at the base of the Alphaproteobacteria.</title>
        <authorList>
            <person name="Bazylinski D.A."/>
            <person name="Williams T.J."/>
            <person name="Lefevre C.T."/>
            <person name="Berg R.J."/>
            <person name="Zhang C.L."/>
            <person name="Bowser S.S."/>
            <person name="Dean A.J."/>
            <person name="Beveridge T.J."/>
        </authorList>
    </citation>
    <scope>NUCLEOTIDE SEQUENCE [LARGE SCALE GENOMIC DNA]</scope>
    <source>
        <strain evidence="4">ATCC BAA-1437 / JCM 17883 / MC-1</strain>
    </source>
</reference>
<reference evidence="4" key="1">
    <citation type="journal article" date="2009" name="Appl. Environ. Microbiol.">
        <title>Complete genome sequence of the chemolithoautotrophic marine magnetotactic coccus strain MC-1.</title>
        <authorList>
            <person name="Schubbe S."/>
            <person name="Williams T.J."/>
            <person name="Xie G."/>
            <person name="Kiss H.E."/>
            <person name="Brettin T.S."/>
            <person name="Martinez D."/>
            <person name="Ross C.A."/>
            <person name="Schuler D."/>
            <person name="Cox B.L."/>
            <person name="Nealson K.H."/>
            <person name="Bazylinski D.A."/>
        </authorList>
    </citation>
    <scope>NUCLEOTIDE SEQUENCE [LARGE SCALE GENOMIC DNA]</scope>
    <source>
        <strain evidence="4">ATCC BAA-1437 / JCM 17883 / MC-1</strain>
    </source>
</reference>
<evidence type="ECO:0008006" key="5">
    <source>
        <dbReference type="Google" id="ProtNLM"/>
    </source>
</evidence>
<dbReference type="AlphaFoldDB" id="A0L6V0"/>
<dbReference type="Pfam" id="PF04016">
    <property type="entry name" value="DUF364"/>
    <property type="match status" value="1"/>
</dbReference>
<feature type="domain" description="Putative heavy-metal chelation" evidence="1">
    <location>
        <begin position="116"/>
        <end position="252"/>
    </location>
</feature>
<proteinExistence type="predicted"/>
<evidence type="ECO:0000259" key="2">
    <source>
        <dbReference type="Pfam" id="PF13938"/>
    </source>
</evidence>
<dbReference type="OrthoDB" id="5918880at2"/>
<dbReference type="InterPro" id="IPR007161">
    <property type="entry name" value="DUF364"/>
</dbReference>
<dbReference type="KEGG" id="mgm:Mmc1_1182"/>
<accession>A0L6V0</accession>
<dbReference type="SUPFAM" id="SSF159713">
    <property type="entry name" value="Dhaf3308-like"/>
    <property type="match status" value="1"/>
</dbReference>
<dbReference type="eggNOG" id="COG2014">
    <property type="taxonomic scope" value="Bacteria"/>
</dbReference>
<organism evidence="3 4">
    <name type="scientific">Magnetococcus marinus (strain ATCC BAA-1437 / JCM 17883 / MC-1)</name>
    <dbReference type="NCBI Taxonomy" id="156889"/>
    <lineage>
        <taxon>Bacteria</taxon>
        <taxon>Pseudomonadati</taxon>
        <taxon>Pseudomonadota</taxon>
        <taxon>Magnetococcia</taxon>
        <taxon>Magnetococcales</taxon>
        <taxon>Magnetococcaceae</taxon>
        <taxon>Magnetococcus</taxon>
    </lineage>
</organism>
<evidence type="ECO:0000259" key="1">
    <source>
        <dbReference type="Pfam" id="PF04016"/>
    </source>
</evidence>
<gene>
    <name evidence="3" type="ordered locus">Mmc1_1182</name>
</gene>